<dbReference type="InterPro" id="IPR051162">
    <property type="entry name" value="T4SS_component"/>
</dbReference>
<dbReference type="SUPFAM" id="SSF52540">
    <property type="entry name" value="P-loop containing nucleoside triphosphate hydrolases"/>
    <property type="match status" value="1"/>
</dbReference>
<dbReference type="PANTHER" id="PTHR30121:SF6">
    <property type="entry name" value="SLR6007 PROTEIN"/>
    <property type="match status" value="1"/>
</dbReference>
<evidence type="ECO:0000313" key="2">
    <source>
        <dbReference type="EMBL" id="QTD52108.1"/>
    </source>
</evidence>
<dbReference type="KEGG" id="scor:J3U87_06505"/>
<evidence type="ECO:0000313" key="3">
    <source>
        <dbReference type="Proteomes" id="UP000663929"/>
    </source>
</evidence>
<feature type="domain" description="Type IV secretion system coupling protein TraD DNA-binding" evidence="1">
    <location>
        <begin position="176"/>
        <end position="332"/>
    </location>
</feature>
<dbReference type="InterPro" id="IPR027417">
    <property type="entry name" value="P-loop_NTPase"/>
</dbReference>
<dbReference type="Proteomes" id="UP000663929">
    <property type="component" value="Chromosome"/>
</dbReference>
<dbReference type="PANTHER" id="PTHR30121">
    <property type="entry name" value="UNCHARACTERIZED PROTEIN YJGR-RELATED"/>
    <property type="match status" value="1"/>
</dbReference>
<keyword evidence="2" id="KW-0238">DNA-binding</keyword>
<gene>
    <name evidence="2" type="ORF">J3U87_06505</name>
</gene>
<dbReference type="EMBL" id="CP071793">
    <property type="protein sequence ID" value="QTD52108.1"/>
    <property type="molecule type" value="Genomic_DNA"/>
</dbReference>
<evidence type="ECO:0000259" key="1">
    <source>
        <dbReference type="Pfam" id="PF10412"/>
    </source>
</evidence>
<dbReference type="Gene3D" id="3.40.50.300">
    <property type="entry name" value="P-loop containing nucleotide triphosphate hydrolases"/>
    <property type="match status" value="2"/>
</dbReference>
<accession>A0A8A4TSR5</accession>
<dbReference type="GO" id="GO:0003677">
    <property type="term" value="F:DNA binding"/>
    <property type="evidence" value="ECO:0007669"/>
    <property type="project" value="UniProtKB-KW"/>
</dbReference>
<name>A0A8A4TSR5_SULCO</name>
<proteinExistence type="predicted"/>
<keyword evidence="3" id="KW-1185">Reference proteome</keyword>
<reference evidence="2" key="1">
    <citation type="submission" date="2021-03" db="EMBL/GenBank/DDBJ databases">
        <title>Acanthopleuribacteraceae sp. M133.</title>
        <authorList>
            <person name="Wang G."/>
        </authorList>
    </citation>
    <scope>NUCLEOTIDE SEQUENCE</scope>
    <source>
        <strain evidence="2">M133</strain>
    </source>
</reference>
<dbReference type="InterPro" id="IPR019476">
    <property type="entry name" value="T4SS_TraD_DNA-bd"/>
</dbReference>
<organism evidence="2 3">
    <name type="scientific">Sulfidibacter corallicola</name>
    <dbReference type="NCBI Taxonomy" id="2818388"/>
    <lineage>
        <taxon>Bacteria</taxon>
        <taxon>Pseudomonadati</taxon>
        <taxon>Acidobacteriota</taxon>
        <taxon>Holophagae</taxon>
        <taxon>Acanthopleuribacterales</taxon>
        <taxon>Acanthopleuribacteraceae</taxon>
        <taxon>Sulfidibacter</taxon>
    </lineage>
</organism>
<dbReference type="CDD" id="cd01127">
    <property type="entry name" value="TrwB_TraG_TraD_VirD4"/>
    <property type="match status" value="1"/>
</dbReference>
<dbReference type="RefSeq" id="WP_237382217.1">
    <property type="nucleotide sequence ID" value="NZ_CP071793.1"/>
</dbReference>
<dbReference type="Pfam" id="PF10412">
    <property type="entry name" value="TrwB_AAD_bind"/>
    <property type="match status" value="1"/>
</dbReference>
<protein>
    <submittedName>
        <fullName evidence="2">Type IV secretion system DNA-binding domain-containing protein</fullName>
    </submittedName>
</protein>
<sequence>MYHWRLRRFFPLPARERHMYLVGKSGCGKTTLLQSLALITKLNAKWYEWRKLGFPNRNQTLVVFDPHGDFAEELAHHAMFAADFGAFPKSPNLIYVDPLLGSAQGKFPVLNPLEISVKNPSADVVNLRAEVLTATLNSLFTHHSLSATMQTIFLPCLHVLLRRKGSTLFDLLRFMNSATSQDLWEQGCKLPLPAHRHFFQVAFRNRRFFPTKAAIANRLQHLLNHPVCAQVLASGKSTFDWSQALNSGKTIVVNVALGRLGAFTTALFLKFFTALTLATALERVQRPQQFRCPIWLFIDEMRYAVCPQMEAILTDARKFGLHLVLACQAYGQGVSPVMNSLILGNTGIHVSGSCGAASQQAMSREMDVKKGEFAHLRTGKFLLKRDGLPSQKICLSALDVVPRRTKKHVFKRDLGQLSPRERRRANLMTLRQWEKLCQFQIARYYRLISLPRGSQTRIGSSPFSRQ</sequence>
<dbReference type="AlphaFoldDB" id="A0A8A4TSR5"/>